<dbReference type="HOGENOM" id="CLU_3099625_0_0_9"/>
<accession>B9Y512</accession>
<dbReference type="Proteomes" id="UP000005950">
    <property type="component" value="Unassembled WGS sequence"/>
</dbReference>
<proteinExistence type="predicted"/>
<sequence>MILSHKTAEKCVTLFSAFDKLNQFKFFVFDSGLLKLMAGIDNSDILLENDY</sequence>
<evidence type="ECO:0000313" key="2">
    <source>
        <dbReference type="Proteomes" id="UP000005950"/>
    </source>
</evidence>
<dbReference type="AlphaFoldDB" id="B9Y512"/>
<organism evidence="1 2">
    <name type="scientific">Holdemania filiformis DSM 12042</name>
    <dbReference type="NCBI Taxonomy" id="545696"/>
    <lineage>
        <taxon>Bacteria</taxon>
        <taxon>Bacillati</taxon>
        <taxon>Bacillota</taxon>
        <taxon>Erysipelotrichia</taxon>
        <taxon>Erysipelotrichales</taxon>
        <taxon>Erysipelotrichaceae</taxon>
        <taxon>Holdemania</taxon>
    </lineage>
</organism>
<comment type="caution">
    <text evidence="1">The sequence shown here is derived from an EMBL/GenBank/DDBJ whole genome shotgun (WGS) entry which is preliminary data.</text>
</comment>
<dbReference type="EMBL" id="ACCF01000054">
    <property type="protein sequence ID" value="EEF68925.1"/>
    <property type="molecule type" value="Genomic_DNA"/>
</dbReference>
<gene>
    <name evidence="1" type="ORF">HOLDEFILI_00893</name>
</gene>
<name>B9Y512_9FIRM</name>
<reference evidence="1 2" key="1">
    <citation type="submission" date="2008-12" db="EMBL/GenBank/DDBJ databases">
        <authorList>
            <person name="Fulton L."/>
            <person name="Clifton S."/>
            <person name="Fulton B."/>
            <person name="Xu J."/>
            <person name="Minx P."/>
            <person name="Pepin K.H."/>
            <person name="Johnson M."/>
            <person name="Bhonagiri V."/>
            <person name="Nash W.E."/>
            <person name="Mardis E.R."/>
            <person name="Wilson R.K."/>
        </authorList>
    </citation>
    <scope>NUCLEOTIDE SEQUENCE [LARGE SCALE GENOMIC DNA]</scope>
    <source>
        <strain evidence="1 2">DSM 12042</strain>
    </source>
</reference>
<reference evidence="1 2" key="2">
    <citation type="submission" date="2009-02" db="EMBL/GenBank/DDBJ databases">
        <title>Draft genome sequence of Holdemania filiformis DSM 12042.</title>
        <authorList>
            <person name="Sudarsanam P."/>
            <person name="Ley R."/>
            <person name="Guruge J."/>
            <person name="Turnbaugh P.J."/>
            <person name="Mahowald M."/>
            <person name="Liep D."/>
            <person name="Gordon J."/>
        </authorList>
    </citation>
    <scope>NUCLEOTIDE SEQUENCE [LARGE SCALE GENOMIC DNA]</scope>
    <source>
        <strain evidence="1 2">DSM 12042</strain>
    </source>
</reference>
<protein>
    <submittedName>
        <fullName evidence="1">Uncharacterized protein</fullName>
    </submittedName>
</protein>
<evidence type="ECO:0000313" key="1">
    <source>
        <dbReference type="EMBL" id="EEF68925.1"/>
    </source>
</evidence>